<dbReference type="OMA" id="CYDTPLY"/>
<evidence type="ECO:0000313" key="9">
    <source>
        <dbReference type="EMBL" id="GAW82159.1"/>
    </source>
</evidence>
<dbReference type="Pfam" id="PF03901">
    <property type="entry name" value="Glyco_transf_22"/>
    <property type="match status" value="2"/>
</dbReference>
<comment type="subcellular location">
    <subcellularLocation>
        <location evidence="1 8">Endoplasmic reticulum membrane</location>
        <topology evidence="1 8">Multi-pass membrane protein</topology>
    </subcellularLocation>
</comment>
<evidence type="ECO:0000256" key="7">
    <source>
        <dbReference type="ARBA" id="ARBA00023136"/>
    </source>
</evidence>
<feature type="transmembrane region" description="Helical" evidence="8">
    <location>
        <begin position="327"/>
        <end position="355"/>
    </location>
</feature>
<dbReference type="RefSeq" id="XP_028544748.1">
    <property type="nucleotide sequence ID" value="XM_028688947.1"/>
</dbReference>
<evidence type="ECO:0000256" key="4">
    <source>
        <dbReference type="ARBA" id="ARBA00022692"/>
    </source>
</evidence>
<dbReference type="AlphaFoldDB" id="A0A1Y1JI15"/>
<keyword evidence="10" id="KW-1185">Reference proteome</keyword>
<dbReference type="InterPro" id="IPR005599">
    <property type="entry name" value="GPI_mannosylTrfase"/>
</dbReference>
<accession>A0A1Y1JI15</accession>
<feature type="transmembrane region" description="Helical" evidence="8">
    <location>
        <begin position="495"/>
        <end position="515"/>
    </location>
</feature>
<reference evidence="10" key="1">
    <citation type="submission" date="2017-04" db="EMBL/GenBank/DDBJ databases">
        <title>Plasmodium gonderi genome.</title>
        <authorList>
            <person name="Arisue N."/>
            <person name="Honma H."/>
            <person name="Kawai S."/>
            <person name="Tougan T."/>
            <person name="Tanabe K."/>
            <person name="Horii T."/>
        </authorList>
    </citation>
    <scope>NUCLEOTIDE SEQUENCE [LARGE SCALE GENOMIC DNA]</scope>
    <source>
        <strain evidence="10">ATCC 30045</strain>
    </source>
</reference>
<evidence type="ECO:0000256" key="3">
    <source>
        <dbReference type="ARBA" id="ARBA00022679"/>
    </source>
</evidence>
<dbReference type="GeneID" id="39748891"/>
<keyword evidence="4 8" id="KW-0812">Transmembrane</keyword>
<dbReference type="EC" id="2.4.1.-" evidence="8"/>
<evidence type="ECO:0000313" key="10">
    <source>
        <dbReference type="Proteomes" id="UP000195521"/>
    </source>
</evidence>
<dbReference type="GO" id="GO:0005789">
    <property type="term" value="C:endoplasmic reticulum membrane"/>
    <property type="evidence" value="ECO:0007669"/>
    <property type="project" value="UniProtKB-SubCell"/>
</dbReference>
<evidence type="ECO:0000256" key="1">
    <source>
        <dbReference type="ARBA" id="ARBA00004477"/>
    </source>
</evidence>
<feature type="transmembrane region" description="Helical" evidence="8">
    <location>
        <begin position="367"/>
        <end position="387"/>
    </location>
</feature>
<evidence type="ECO:0000256" key="6">
    <source>
        <dbReference type="ARBA" id="ARBA00022989"/>
    </source>
</evidence>
<protein>
    <recommendedName>
        <fullName evidence="8">Mannosyltransferase</fullName>
        <ecNumber evidence="8">2.4.1.-</ecNumber>
    </recommendedName>
</protein>
<feature type="transmembrane region" description="Helical" evidence="8">
    <location>
        <begin position="424"/>
        <end position="451"/>
    </location>
</feature>
<organism evidence="9 10">
    <name type="scientific">Plasmodium gonderi</name>
    <dbReference type="NCBI Taxonomy" id="77519"/>
    <lineage>
        <taxon>Eukaryota</taxon>
        <taxon>Sar</taxon>
        <taxon>Alveolata</taxon>
        <taxon>Apicomplexa</taxon>
        <taxon>Aconoidasida</taxon>
        <taxon>Haemosporida</taxon>
        <taxon>Plasmodiidae</taxon>
        <taxon>Plasmodium</taxon>
        <taxon>Plasmodium (Plasmodium)</taxon>
    </lineage>
</organism>
<evidence type="ECO:0000256" key="2">
    <source>
        <dbReference type="ARBA" id="ARBA00022676"/>
    </source>
</evidence>
<proteinExistence type="inferred from homology"/>
<comment type="similarity">
    <text evidence="8">Belongs to the glycosyltransferase 22 family.</text>
</comment>
<keyword evidence="2 8" id="KW-0328">Glycosyltransferase</keyword>
<dbReference type="OrthoDB" id="416834at2759"/>
<dbReference type="PANTHER" id="PTHR22760:SF4">
    <property type="entry name" value="GPI MANNOSYLTRANSFERASE 3"/>
    <property type="match status" value="1"/>
</dbReference>
<dbReference type="PANTHER" id="PTHR22760">
    <property type="entry name" value="GLYCOSYLTRANSFERASE"/>
    <property type="match status" value="1"/>
</dbReference>
<evidence type="ECO:0000256" key="8">
    <source>
        <dbReference type="RuleBase" id="RU363075"/>
    </source>
</evidence>
<comment type="caution">
    <text evidence="9">The sequence shown here is derived from an EMBL/GenBank/DDBJ whole genome shotgun (WGS) entry which is preliminary data.</text>
</comment>
<name>A0A1Y1JI15_PLAGO</name>
<feature type="transmembrane region" description="Helical" evidence="8">
    <location>
        <begin position="552"/>
        <end position="570"/>
    </location>
</feature>
<evidence type="ECO:0000256" key="5">
    <source>
        <dbReference type="ARBA" id="ARBA00022824"/>
    </source>
</evidence>
<dbReference type="GO" id="GO:0000026">
    <property type="term" value="F:alpha-1,2-mannosyltransferase activity"/>
    <property type="evidence" value="ECO:0007669"/>
    <property type="project" value="TreeGrafter"/>
</dbReference>
<sequence length="774" mass="91209">MIYDNFLKYGNDMVKKCINSKRCMLYLTLFRLFNCLLVQTSFFPDEYAQSIEISHYWVFGYGHKPWEWEPCISLRSVMHPIIYAILFYFLKITKLDTPNAVLYAPRIFQGLCAALGDYGIVKLVILWYSELHKNGIAGNKSDNEKNGKSDKNIIEKQGEECSSVIYTILICYFICWFHFYTICRTSSHSFEYILNIWGVYFISNNYRPQIIVKGKRINNNSNENLIDGNNLRKGDSDFVQSCVIYRKQLAQECHKRNNKEEQKTRNSTDNNEALLYSHFVSVGNIRDSPQVVMKEGISKLSCDDFKMDPYNNTEKLSKLKIVHMQNLLLSLLCSSFCVLIRPNAALFWICIYILYLLQSRIKNNNVILSFEEVFIIGILYTIIFLLISIGIDSYYYNKITISFLNFFLYNFLSGENNYFGENPIHFYFSCVIPSIYLAFTPFTYYSFIDFVKNITRKRTSVLHVFLSRIDHIVYLATLLEVLSLSFSVHKEHKLLIGYIPFITIFTGVSLHKFWIYIQEPCYSQHVNIANGKDDRVYTNDGMEEKKKKKKKNFLLLNIGFLLHIICIVFFSRIHNSSPEKVATYFRNLKTDNDKDITILITDCYDTPLYSHIHRKFKIGFLDCSPHIKKANGNVLHNWRKRIYDNQFGNVFYDIFDINKRTSDTLEPYIIPEKSFHWFGHKNFNIRKHFEFIYEKINFTCLYYRFSIPLNGDLPLYLVTTSEHLAHLKPFLTKFNYRLEVDPIFSHFSLVKQGTKLGVVNHLIFKRYYETVQVP</sequence>
<dbReference type="Proteomes" id="UP000195521">
    <property type="component" value="Unassembled WGS sequence"/>
</dbReference>
<keyword evidence="7 8" id="KW-0472">Membrane</keyword>
<keyword evidence="5 8" id="KW-0256">Endoplasmic reticulum</keyword>
<gene>
    <name evidence="9" type="ORF">PGO_121510</name>
</gene>
<dbReference type="GO" id="GO:0006506">
    <property type="term" value="P:GPI anchor biosynthetic process"/>
    <property type="evidence" value="ECO:0007669"/>
    <property type="project" value="TreeGrafter"/>
</dbReference>
<keyword evidence="6 8" id="KW-1133">Transmembrane helix</keyword>
<keyword evidence="3 9" id="KW-0808">Transferase</keyword>
<dbReference type="EMBL" id="BDQF01000013">
    <property type="protein sequence ID" value="GAW82159.1"/>
    <property type="molecule type" value="Genomic_DNA"/>
</dbReference>